<dbReference type="STRING" id="225992.B5M06_08035"/>
<sequence>MQRAYRLGLTGGIGSGKSTVAQILASAGAAIMDADAIARSITAPHGAAIAPIAEAFGPQAIGADGALDRAYMRQLVFQDATARQRLEAITHPLIAQLTEQQALQAQQRGARLLVFDVPLLVESGRWRQQLDAVLVVDCEPETQIQRVMARNGLERTAVEKILAAQARRQQRMAAADYVIYNDGIDLAALRTEVLSISAWLPL</sequence>
<keyword evidence="5 7" id="KW-0418">Kinase</keyword>
<dbReference type="EMBL" id="LPXH01000027">
    <property type="protein sequence ID" value="KUF40680.1"/>
    <property type="molecule type" value="Genomic_DNA"/>
</dbReference>
<dbReference type="Proteomes" id="UP000053300">
    <property type="component" value="Unassembled WGS sequence"/>
</dbReference>
<keyword evidence="2 5" id="KW-0547">Nucleotide-binding</keyword>
<evidence type="ECO:0000256" key="1">
    <source>
        <dbReference type="ARBA" id="ARBA00009018"/>
    </source>
</evidence>
<comment type="pathway">
    <text evidence="5">Cofactor biosynthesis; coenzyme A biosynthesis; CoA from (R)-pantothenate: step 5/5.</text>
</comment>
<dbReference type="EC" id="2.7.1.24" evidence="5 6"/>
<comment type="function">
    <text evidence="5">Catalyzes the phosphorylation of the 3'-hydroxyl group of dephosphocoenzyme A to form coenzyme A.</text>
</comment>
<comment type="catalytic activity">
    <reaction evidence="5">
        <text>3'-dephospho-CoA + ATP = ADP + CoA + H(+)</text>
        <dbReference type="Rhea" id="RHEA:18245"/>
        <dbReference type="ChEBI" id="CHEBI:15378"/>
        <dbReference type="ChEBI" id="CHEBI:30616"/>
        <dbReference type="ChEBI" id="CHEBI:57287"/>
        <dbReference type="ChEBI" id="CHEBI:57328"/>
        <dbReference type="ChEBI" id="CHEBI:456216"/>
        <dbReference type="EC" id="2.7.1.24"/>
    </reaction>
</comment>
<dbReference type="AlphaFoldDB" id="A0A0W7Z058"/>
<name>A0A0W7Z058_9BURK</name>
<dbReference type="GO" id="GO:0004140">
    <property type="term" value="F:dephospho-CoA kinase activity"/>
    <property type="evidence" value="ECO:0007669"/>
    <property type="project" value="UniProtKB-UniRule"/>
</dbReference>
<dbReference type="InterPro" id="IPR001977">
    <property type="entry name" value="Depp_CoAkinase"/>
</dbReference>
<feature type="binding site" evidence="5">
    <location>
        <begin position="14"/>
        <end position="19"/>
    </location>
    <ligand>
        <name>ATP</name>
        <dbReference type="ChEBI" id="CHEBI:30616"/>
    </ligand>
</feature>
<evidence type="ECO:0000313" key="8">
    <source>
        <dbReference type="Proteomes" id="UP000053300"/>
    </source>
</evidence>
<dbReference type="GO" id="GO:0005737">
    <property type="term" value="C:cytoplasm"/>
    <property type="evidence" value="ECO:0007669"/>
    <property type="project" value="UniProtKB-SubCell"/>
</dbReference>
<organism evidence="7 8">
    <name type="scientific">Comamonas kerstersii</name>
    <dbReference type="NCBI Taxonomy" id="225992"/>
    <lineage>
        <taxon>Bacteria</taxon>
        <taxon>Pseudomonadati</taxon>
        <taxon>Pseudomonadota</taxon>
        <taxon>Betaproteobacteria</taxon>
        <taxon>Burkholderiales</taxon>
        <taxon>Comamonadaceae</taxon>
        <taxon>Comamonas</taxon>
    </lineage>
</organism>
<dbReference type="GO" id="GO:0005524">
    <property type="term" value="F:ATP binding"/>
    <property type="evidence" value="ECO:0007669"/>
    <property type="project" value="UniProtKB-UniRule"/>
</dbReference>
<dbReference type="RefSeq" id="WP_058880035.1">
    <property type="nucleotide sequence ID" value="NZ_CAUCIF010000002.1"/>
</dbReference>
<evidence type="ECO:0000313" key="7">
    <source>
        <dbReference type="EMBL" id="KUF40680.1"/>
    </source>
</evidence>
<keyword evidence="3 5" id="KW-0067">ATP-binding</keyword>
<dbReference type="Gene3D" id="3.40.50.300">
    <property type="entry name" value="P-loop containing nucleotide triphosphate hydrolases"/>
    <property type="match status" value="1"/>
</dbReference>
<dbReference type="HAMAP" id="MF_00376">
    <property type="entry name" value="Dephospho_CoA_kinase"/>
    <property type="match status" value="1"/>
</dbReference>
<protein>
    <recommendedName>
        <fullName evidence="5 6">Dephospho-CoA kinase</fullName>
        <ecNumber evidence="5 6">2.7.1.24</ecNumber>
    </recommendedName>
    <alternativeName>
        <fullName evidence="5">Dephosphocoenzyme A kinase</fullName>
    </alternativeName>
</protein>
<accession>A0A0W7Z058</accession>
<evidence type="ECO:0000256" key="5">
    <source>
        <dbReference type="HAMAP-Rule" id="MF_00376"/>
    </source>
</evidence>
<comment type="caution">
    <text evidence="7">The sequence shown here is derived from an EMBL/GenBank/DDBJ whole genome shotgun (WGS) entry which is preliminary data.</text>
</comment>
<evidence type="ECO:0000256" key="3">
    <source>
        <dbReference type="ARBA" id="ARBA00022840"/>
    </source>
</evidence>
<gene>
    <name evidence="5" type="primary">coaE</name>
    <name evidence="7" type="ORF">AS359_04010</name>
</gene>
<keyword evidence="4 5" id="KW-0173">Coenzyme A biosynthesis</keyword>
<dbReference type="PROSITE" id="PS51219">
    <property type="entry name" value="DPCK"/>
    <property type="match status" value="1"/>
</dbReference>
<dbReference type="NCBIfam" id="TIGR00152">
    <property type="entry name" value="dephospho-CoA kinase"/>
    <property type="match status" value="1"/>
</dbReference>
<dbReference type="PANTHER" id="PTHR10695">
    <property type="entry name" value="DEPHOSPHO-COA KINASE-RELATED"/>
    <property type="match status" value="1"/>
</dbReference>
<accession>A0A1V3TKU0</accession>
<keyword evidence="5" id="KW-0963">Cytoplasm</keyword>
<keyword evidence="5" id="KW-0808">Transferase</keyword>
<dbReference type="Pfam" id="PF01121">
    <property type="entry name" value="CoaE"/>
    <property type="match status" value="1"/>
</dbReference>
<keyword evidence="8" id="KW-1185">Reference proteome</keyword>
<dbReference type="CDD" id="cd02022">
    <property type="entry name" value="DPCK"/>
    <property type="match status" value="1"/>
</dbReference>
<comment type="subcellular location">
    <subcellularLocation>
        <location evidence="5">Cytoplasm</location>
    </subcellularLocation>
</comment>
<evidence type="ECO:0000256" key="6">
    <source>
        <dbReference type="NCBIfam" id="TIGR00152"/>
    </source>
</evidence>
<evidence type="ECO:0000256" key="2">
    <source>
        <dbReference type="ARBA" id="ARBA00022741"/>
    </source>
</evidence>
<dbReference type="InterPro" id="IPR027417">
    <property type="entry name" value="P-loop_NTPase"/>
</dbReference>
<comment type="similarity">
    <text evidence="1 5">Belongs to the CoaE family.</text>
</comment>
<dbReference type="UniPathway" id="UPA00241">
    <property type="reaction ID" value="UER00356"/>
</dbReference>
<evidence type="ECO:0000256" key="4">
    <source>
        <dbReference type="ARBA" id="ARBA00022993"/>
    </source>
</evidence>
<dbReference type="SUPFAM" id="SSF52540">
    <property type="entry name" value="P-loop containing nucleoside triphosphate hydrolases"/>
    <property type="match status" value="1"/>
</dbReference>
<reference evidence="7 8" key="1">
    <citation type="submission" date="2015-12" db="EMBL/GenBank/DDBJ databases">
        <title>Complete genome sequence of a multi-drug resistant strain Acidovorax sp. 12322-1.</title>
        <authorList>
            <person name="Ming D."/>
            <person name="Wang M."/>
            <person name="Hu S."/>
            <person name="Zhou Y."/>
            <person name="Jiang T."/>
        </authorList>
    </citation>
    <scope>NUCLEOTIDE SEQUENCE [LARGE SCALE GENOMIC DNA]</scope>
    <source>
        <strain evidence="7 8">12322-1</strain>
    </source>
</reference>
<dbReference type="GO" id="GO:0015937">
    <property type="term" value="P:coenzyme A biosynthetic process"/>
    <property type="evidence" value="ECO:0007669"/>
    <property type="project" value="UniProtKB-UniRule"/>
</dbReference>
<proteinExistence type="inferred from homology"/>
<dbReference type="PANTHER" id="PTHR10695:SF46">
    <property type="entry name" value="BIFUNCTIONAL COENZYME A SYNTHASE-RELATED"/>
    <property type="match status" value="1"/>
</dbReference>